<evidence type="ECO:0000313" key="2">
    <source>
        <dbReference type="Proteomes" id="UP000807353"/>
    </source>
</evidence>
<evidence type="ECO:0000313" key="1">
    <source>
        <dbReference type="EMBL" id="KAF9460897.1"/>
    </source>
</evidence>
<gene>
    <name evidence="1" type="ORF">BDZ94DRAFT_1264982</name>
</gene>
<dbReference type="Proteomes" id="UP000807353">
    <property type="component" value="Unassembled WGS sequence"/>
</dbReference>
<name>A0A9P6CCQ2_9AGAR</name>
<protein>
    <submittedName>
        <fullName evidence="1">Uncharacterized protein</fullName>
    </submittedName>
</protein>
<organism evidence="1 2">
    <name type="scientific">Collybia nuda</name>
    <dbReference type="NCBI Taxonomy" id="64659"/>
    <lineage>
        <taxon>Eukaryota</taxon>
        <taxon>Fungi</taxon>
        <taxon>Dikarya</taxon>
        <taxon>Basidiomycota</taxon>
        <taxon>Agaricomycotina</taxon>
        <taxon>Agaricomycetes</taxon>
        <taxon>Agaricomycetidae</taxon>
        <taxon>Agaricales</taxon>
        <taxon>Tricholomatineae</taxon>
        <taxon>Clitocybaceae</taxon>
        <taxon>Collybia</taxon>
    </lineage>
</organism>
<dbReference type="AlphaFoldDB" id="A0A9P6CCQ2"/>
<keyword evidence="2" id="KW-1185">Reference proteome</keyword>
<comment type="caution">
    <text evidence="1">The sequence shown here is derived from an EMBL/GenBank/DDBJ whole genome shotgun (WGS) entry which is preliminary data.</text>
</comment>
<proteinExistence type="predicted"/>
<reference evidence="1" key="1">
    <citation type="submission" date="2020-11" db="EMBL/GenBank/DDBJ databases">
        <authorList>
            <consortium name="DOE Joint Genome Institute"/>
            <person name="Ahrendt S."/>
            <person name="Riley R."/>
            <person name="Andreopoulos W."/>
            <person name="Labutti K."/>
            <person name="Pangilinan J."/>
            <person name="Ruiz-Duenas F.J."/>
            <person name="Barrasa J.M."/>
            <person name="Sanchez-Garcia M."/>
            <person name="Camarero S."/>
            <person name="Miyauchi S."/>
            <person name="Serrano A."/>
            <person name="Linde D."/>
            <person name="Babiker R."/>
            <person name="Drula E."/>
            <person name="Ayuso-Fernandez I."/>
            <person name="Pacheco R."/>
            <person name="Padilla G."/>
            <person name="Ferreira P."/>
            <person name="Barriuso J."/>
            <person name="Kellner H."/>
            <person name="Castanera R."/>
            <person name="Alfaro M."/>
            <person name="Ramirez L."/>
            <person name="Pisabarro A.G."/>
            <person name="Kuo A."/>
            <person name="Tritt A."/>
            <person name="Lipzen A."/>
            <person name="He G."/>
            <person name="Yan M."/>
            <person name="Ng V."/>
            <person name="Cullen D."/>
            <person name="Martin F."/>
            <person name="Rosso M.-N."/>
            <person name="Henrissat B."/>
            <person name="Hibbett D."/>
            <person name="Martinez A.T."/>
            <person name="Grigoriev I.V."/>
        </authorList>
    </citation>
    <scope>NUCLEOTIDE SEQUENCE</scope>
    <source>
        <strain evidence="1">CBS 247.69</strain>
    </source>
</reference>
<accession>A0A9P6CCQ2</accession>
<dbReference type="EMBL" id="MU150292">
    <property type="protein sequence ID" value="KAF9460897.1"/>
    <property type="molecule type" value="Genomic_DNA"/>
</dbReference>
<sequence length="83" mass="8855">MSTRVCFTSCFAAPSGSSGSKINVIRSPQGCLGSSYLSVPGTGWGIPRGFFGGRCAPHIAALTKVFKKKKRDVDIFDGREKVE</sequence>